<dbReference type="EMBL" id="SRYA01000067">
    <property type="protein sequence ID" value="TGY91163.1"/>
    <property type="molecule type" value="Genomic_DNA"/>
</dbReference>
<proteinExistence type="predicted"/>
<sequence>MNEAKNKNLFIRVSEKETTIIEQNAGGILSDERFTKMLQNYEKEQKALTLEVEENRQTLQNAEQRIVDLRFVLRTLREMTDIKELTPTLVNSLIERIEAHNSDKSSGHSHVKVDIYFTAVGMIDLPTEKELLATMEEIRNNPQDFKFVA</sequence>
<gene>
    <name evidence="1" type="ORF">E5329_22365</name>
</gene>
<reference evidence="1" key="1">
    <citation type="submission" date="2019-04" db="EMBL/GenBank/DDBJ databases">
        <title>Microbes associate with the intestines of laboratory mice.</title>
        <authorList>
            <person name="Navarre W."/>
            <person name="Wong E."/>
            <person name="Huang K."/>
            <person name="Tropini C."/>
            <person name="Ng K."/>
            <person name="Yu B."/>
        </authorList>
    </citation>
    <scope>NUCLEOTIDE SEQUENCE</scope>
    <source>
        <strain evidence="1">NM01_1-7b</strain>
    </source>
</reference>
<keyword evidence="2" id="KW-1185">Reference proteome</keyword>
<organism evidence="1 2">
    <name type="scientific">Petralouisia muris</name>
    <dbReference type="NCBI Taxonomy" id="3032872"/>
    <lineage>
        <taxon>Bacteria</taxon>
        <taxon>Bacillati</taxon>
        <taxon>Bacillota</taxon>
        <taxon>Clostridia</taxon>
        <taxon>Lachnospirales</taxon>
        <taxon>Lachnospiraceae</taxon>
        <taxon>Petralouisia</taxon>
    </lineage>
</organism>
<dbReference type="Proteomes" id="UP000304953">
    <property type="component" value="Unassembled WGS sequence"/>
</dbReference>
<evidence type="ECO:0000313" key="2">
    <source>
        <dbReference type="Proteomes" id="UP000304953"/>
    </source>
</evidence>
<evidence type="ECO:0000313" key="1">
    <source>
        <dbReference type="EMBL" id="TGY91163.1"/>
    </source>
</evidence>
<name>A0AC61RQ06_9FIRM</name>
<accession>A0AC61RQ06</accession>
<comment type="caution">
    <text evidence="1">The sequence shown here is derived from an EMBL/GenBank/DDBJ whole genome shotgun (WGS) entry which is preliminary data.</text>
</comment>
<protein>
    <submittedName>
        <fullName evidence="1">DUF4368 domain-containing protein</fullName>
    </submittedName>
</protein>